<dbReference type="PANTHER" id="PTHR37299:SF1">
    <property type="entry name" value="STAGE 0 SPORULATION PROTEIN A HOMOLOG"/>
    <property type="match status" value="1"/>
</dbReference>
<dbReference type="PANTHER" id="PTHR37299">
    <property type="entry name" value="TRANSCRIPTIONAL REGULATOR-RELATED"/>
    <property type="match status" value="1"/>
</dbReference>
<dbReference type="SUPFAM" id="SSF52172">
    <property type="entry name" value="CheY-like"/>
    <property type="match status" value="1"/>
</dbReference>
<dbReference type="Pfam" id="PF04397">
    <property type="entry name" value="LytTR"/>
    <property type="match status" value="1"/>
</dbReference>
<reference evidence="5 6" key="1">
    <citation type="journal article" date="2015" name="Genome Announc.">
        <title>Genome Sequences of Oblitimonas alkaliphila gen. nov. sp. nov. (Proposed), a Novel Bacterium of the Pseudomonadaceae Family.</title>
        <authorList>
            <person name="Lauer A.C."/>
            <person name="Nicholson A.C."/>
            <person name="Humrighouse B.W."/>
            <person name="Emery B."/>
            <person name="Drobish A."/>
            <person name="Juieng P."/>
            <person name="Loparev V."/>
            <person name="McQuiston J.R."/>
        </authorList>
    </citation>
    <scope>NUCLEOTIDE SEQUENCE [LARGE SCALE GENOMIC DNA]</scope>
    <source>
        <strain evidence="5 6">E5571</strain>
    </source>
</reference>
<dbReference type="PROSITE" id="PS50110">
    <property type="entry name" value="RESPONSE_REGULATORY"/>
    <property type="match status" value="1"/>
</dbReference>
<dbReference type="InterPro" id="IPR011006">
    <property type="entry name" value="CheY-like_superfamily"/>
</dbReference>
<keyword evidence="6" id="KW-1185">Reference proteome</keyword>
<dbReference type="Proteomes" id="UP000063953">
    <property type="component" value="Chromosome"/>
</dbReference>
<dbReference type="InterPro" id="IPR001789">
    <property type="entry name" value="Sig_transdc_resp-reg_receiver"/>
</dbReference>
<keyword evidence="1" id="KW-0902">Two-component regulatory system</keyword>
<dbReference type="EMBL" id="CP012365">
    <property type="protein sequence ID" value="AKX60621.1"/>
    <property type="molecule type" value="Genomic_DNA"/>
</dbReference>
<keyword evidence="2" id="KW-0597">Phosphoprotein</keyword>
<feature type="domain" description="HTH LytTR-type" evidence="4">
    <location>
        <begin position="139"/>
        <end position="243"/>
    </location>
</feature>
<gene>
    <name evidence="5" type="ORF">AKN88_08390</name>
</gene>
<dbReference type="InterPro" id="IPR007492">
    <property type="entry name" value="LytTR_DNA-bd_dom"/>
</dbReference>
<evidence type="ECO:0000313" key="6">
    <source>
        <dbReference type="Proteomes" id="UP000063953"/>
    </source>
</evidence>
<feature type="modified residue" description="4-aspartylphosphate" evidence="2">
    <location>
        <position position="54"/>
    </location>
</feature>
<evidence type="ECO:0008006" key="7">
    <source>
        <dbReference type="Google" id="ProtNLM"/>
    </source>
</evidence>
<dbReference type="Gene3D" id="3.40.50.2300">
    <property type="match status" value="1"/>
</dbReference>
<organism evidence="5 6">
    <name type="scientific">Thiopseudomonas alkaliphila</name>
    <dbReference type="NCBI Taxonomy" id="1697053"/>
    <lineage>
        <taxon>Bacteria</taxon>
        <taxon>Pseudomonadati</taxon>
        <taxon>Pseudomonadota</taxon>
        <taxon>Gammaproteobacteria</taxon>
        <taxon>Pseudomonadales</taxon>
        <taxon>Pseudomonadaceae</taxon>
        <taxon>Thiopseudomonas</taxon>
    </lineage>
</organism>
<evidence type="ECO:0000256" key="1">
    <source>
        <dbReference type="ARBA" id="ARBA00023012"/>
    </source>
</evidence>
<dbReference type="Pfam" id="PF00072">
    <property type="entry name" value="Response_reg"/>
    <property type="match status" value="1"/>
</dbReference>
<dbReference type="InterPro" id="IPR046947">
    <property type="entry name" value="LytR-like"/>
</dbReference>
<evidence type="ECO:0000313" key="5">
    <source>
        <dbReference type="EMBL" id="AKX60621.1"/>
    </source>
</evidence>
<evidence type="ECO:0000259" key="3">
    <source>
        <dbReference type="PROSITE" id="PS50110"/>
    </source>
</evidence>
<proteinExistence type="predicted"/>
<dbReference type="Gene3D" id="2.40.50.1020">
    <property type="entry name" value="LytTr DNA-binding domain"/>
    <property type="match status" value="1"/>
</dbReference>
<sequence length="246" mass="27580">MNVLIALDAPLAKERLLRLLKQFNSYNVLTKEARNSQETIDLAKQYVPEVVLLDLNISGLSGLETAAQLKQLNPPPAVIFYTAHDEYALQAFDACAEGYLVTPIRLEQLNKALDNAAKFIRLRLNKQNKTTTEHGRTHISARTHKGNELVPIKSVICFIADNKYVSVIHTQGEVLIEDSLKSLEEELGDQFLRIHRNALINLDAAQRLERTSSNALQIHLKGLDHPLNVSRRHASAVRKAIEEHGS</sequence>
<dbReference type="PROSITE" id="PS50930">
    <property type="entry name" value="HTH_LYTTR"/>
    <property type="match status" value="1"/>
</dbReference>
<dbReference type="GO" id="GO:0003677">
    <property type="term" value="F:DNA binding"/>
    <property type="evidence" value="ECO:0007669"/>
    <property type="project" value="InterPro"/>
</dbReference>
<feature type="domain" description="Response regulatory" evidence="3">
    <location>
        <begin position="2"/>
        <end position="117"/>
    </location>
</feature>
<evidence type="ECO:0000256" key="2">
    <source>
        <dbReference type="PROSITE-ProRule" id="PRU00169"/>
    </source>
</evidence>
<dbReference type="SMART" id="SM00448">
    <property type="entry name" value="REC"/>
    <property type="match status" value="1"/>
</dbReference>
<evidence type="ECO:0000259" key="4">
    <source>
        <dbReference type="PROSITE" id="PS50930"/>
    </source>
</evidence>
<dbReference type="STRING" id="1697053.AKN87_10760"/>
<dbReference type="SMART" id="SM00850">
    <property type="entry name" value="LytTR"/>
    <property type="match status" value="1"/>
</dbReference>
<dbReference type="AlphaFoldDB" id="A0A0K1XH22"/>
<accession>A0A0K1XH22</accession>
<dbReference type="GO" id="GO:0000156">
    <property type="term" value="F:phosphorelay response regulator activity"/>
    <property type="evidence" value="ECO:0007669"/>
    <property type="project" value="InterPro"/>
</dbReference>
<name>A0A0K1XH22_9GAMM</name>
<dbReference type="OrthoDB" id="236568at2"/>
<dbReference type="RefSeq" id="WP_053101992.1">
    <property type="nucleotide sequence ID" value="NZ_CP012359.1"/>
</dbReference>
<protein>
    <recommendedName>
        <fullName evidence="7">LytTR family two component transcriptional regulator</fullName>
    </recommendedName>
</protein>